<feature type="compositionally biased region" description="Low complexity" evidence="1">
    <location>
        <begin position="138"/>
        <end position="156"/>
    </location>
</feature>
<dbReference type="AlphaFoldDB" id="A0A9D5DL81"/>
<comment type="caution">
    <text evidence="2">The sequence shown here is derived from an EMBL/GenBank/DDBJ whole genome shotgun (WGS) entry which is preliminary data.</text>
</comment>
<reference evidence="2" key="1">
    <citation type="submission" date="2022-10" db="EMBL/GenBank/DDBJ databases">
        <title>Adaptive evolution leads to modifications in subtelomeric GC content in a zoonotic Cryptosporidium species.</title>
        <authorList>
            <person name="Li J."/>
            <person name="Feng Y."/>
            <person name="Xiao L."/>
        </authorList>
    </citation>
    <scope>NUCLEOTIDE SEQUENCE</scope>
    <source>
        <strain evidence="2">33844</strain>
    </source>
</reference>
<feature type="compositionally biased region" description="Acidic residues" evidence="1">
    <location>
        <begin position="221"/>
        <end position="245"/>
    </location>
</feature>
<feature type="compositionally biased region" description="Acidic residues" evidence="1">
    <location>
        <begin position="185"/>
        <end position="201"/>
    </location>
</feature>
<gene>
    <name evidence="2" type="ORF">OJ253_2663</name>
</gene>
<sequence length="326" mass="34101">MSNEASNTDGSRLLQNTTGLGLGGLSFGSGMDLSSNLGVAGGGFRVKWITGQIGNSGSNYISMNFTGNGLASGGVVGSLSSGNNISVNGGISSGLSSDIIVSSKTTQVIFNRPESMGCSSGGSVGAGGGALRAEAIGGSATPSVSSSSSGSAFCSPGHGGCSVPKTTVPPHTSNYCYDYSSEDEDYDFDDVNTSSDDEGEEIERFRDSERRRRGGCRSGMEDDEEDDEEDENDDGGGEYEEDDDDYWEADQKLLELIRLRPISSIINAQPPTAGILRRTVSSDLSINKGAFSKIGSISFWTKHNSAPPKTLSSMKRVCFAEVAQIY</sequence>
<name>A0A9D5DL81_9CRYT</name>
<dbReference type="Proteomes" id="UP001067231">
    <property type="component" value="Unassembled WGS sequence"/>
</dbReference>
<evidence type="ECO:0000256" key="1">
    <source>
        <dbReference type="SAM" id="MobiDB-lite"/>
    </source>
</evidence>
<proteinExistence type="predicted"/>
<protein>
    <submittedName>
        <fullName evidence="2">Uncharacterized protein</fullName>
    </submittedName>
</protein>
<accession>A0A9D5DL81</accession>
<feature type="region of interest" description="Disordered" evidence="1">
    <location>
        <begin position="138"/>
        <end position="167"/>
    </location>
</feature>
<organism evidence="2">
    <name type="scientific">Cryptosporidium canis</name>
    <dbReference type="NCBI Taxonomy" id="195482"/>
    <lineage>
        <taxon>Eukaryota</taxon>
        <taxon>Sar</taxon>
        <taxon>Alveolata</taxon>
        <taxon>Apicomplexa</taxon>
        <taxon>Conoidasida</taxon>
        <taxon>Coccidia</taxon>
        <taxon>Eucoccidiorida</taxon>
        <taxon>Eimeriorina</taxon>
        <taxon>Cryptosporidiidae</taxon>
        <taxon>Cryptosporidium</taxon>
    </lineage>
</organism>
<evidence type="ECO:0000313" key="2">
    <source>
        <dbReference type="EMBL" id="KAJ1606622.1"/>
    </source>
</evidence>
<feature type="region of interest" description="Disordered" evidence="1">
    <location>
        <begin position="185"/>
        <end position="245"/>
    </location>
</feature>
<dbReference type="EMBL" id="JAPCXC010000074">
    <property type="protein sequence ID" value="KAJ1606622.1"/>
    <property type="molecule type" value="Genomic_DNA"/>
</dbReference>